<evidence type="ECO:0000256" key="2">
    <source>
        <dbReference type="ARBA" id="ARBA00022730"/>
    </source>
</evidence>
<gene>
    <name evidence="7 10" type="primary">rplC</name>
    <name evidence="10" type="ORF">HLA87_00460</name>
</gene>
<evidence type="ECO:0000256" key="9">
    <source>
        <dbReference type="RuleBase" id="RU003906"/>
    </source>
</evidence>
<dbReference type="GO" id="GO:0019843">
    <property type="term" value="F:rRNA binding"/>
    <property type="evidence" value="ECO:0007669"/>
    <property type="project" value="UniProtKB-UniRule"/>
</dbReference>
<dbReference type="SUPFAM" id="SSF50447">
    <property type="entry name" value="Translation proteins"/>
    <property type="match status" value="1"/>
</dbReference>
<evidence type="ECO:0000256" key="7">
    <source>
        <dbReference type="HAMAP-Rule" id="MF_01325"/>
    </source>
</evidence>
<dbReference type="KEGG" id="mmir:HLA87_00460"/>
<dbReference type="InterPro" id="IPR009000">
    <property type="entry name" value="Transl_B-barrel_sf"/>
</dbReference>
<dbReference type="InterPro" id="IPR000597">
    <property type="entry name" value="Ribosomal_uL3"/>
</dbReference>
<evidence type="ECO:0000256" key="4">
    <source>
        <dbReference type="ARBA" id="ARBA00022980"/>
    </source>
</evidence>
<keyword evidence="11" id="KW-1185">Reference proteome</keyword>
<protein>
    <recommendedName>
        <fullName evidence="6 7">Large ribosomal subunit protein uL3</fullName>
    </recommendedName>
</protein>
<evidence type="ECO:0000256" key="6">
    <source>
        <dbReference type="ARBA" id="ARBA00035243"/>
    </source>
</evidence>
<comment type="function">
    <text evidence="7 9">One of the primary rRNA binding proteins, it binds directly near the 3'-end of the 23S rRNA, where it nucleates assembly of the 50S subunit.</text>
</comment>
<dbReference type="AlphaFoldDB" id="A0A6M4J8F1"/>
<dbReference type="NCBIfam" id="TIGR03625">
    <property type="entry name" value="L3_bact"/>
    <property type="match status" value="1"/>
</dbReference>
<dbReference type="PANTHER" id="PTHR11229:SF16">
    <property type="entry name" value="LARGE RIBOSOMAL SUBUNIT PROTEIN UL3C"/>
    <property type="match status" value="1"/>
</dbReference>
<organism evidence="10 11">
    <name type="scientific">Mycoplasma miroungigenitalium</name>
    <dbReference type="NCBI Taxonomy" id="754515"/>
    <lineage>
        <taxon>Bacteria</taxon>
        <taxon>Bacillati</taxon>
        <taxon>Mycoplasmatota</taxon>
        <taxon>Mollicutes</taxon>
        <taxon>Mycoplasmataceae</taxon>
        <taxon>Mycoplasma</taxon>
    </lineage>
</organism>
<dbReference type="HAMAP" id="MF_01325_B">
    <property type="entry name" value="Ribosomal_uL3_B"/>
    <property type="match status" value="1"/>
</dbReference>
<dbReference type="Gene3D" id="2.40.30.10">
    <property type="entry name" value="Translation factors"/>
    <property type="match status" value="1"/>
</dbReference>
<name>A0A6M4J8F1_9MOLU</name>
<proteinExistence type="inferred from homology"/>
<keyword evidence="5 7" id="KW-0687">Ribonucleoprotein</keyword>
<dbReference type="Gene3D" id="3.30.160.810">
    <property type="match status" value="1"/>
</dbReference>
<dbReference type="FunFam" id="2.40.30.10:FF:000004">
    <property type="entry name" value="50S ribosomal protein L3"/>
    <property type="match status" value="1"/>
</dbReference>
<dbReference type="InterPro" id="IPR019927">
    <property type="entry name" value="Ribosomal_uL3_bac/org-type"/>
</dbReference>
<keyword evidence="3 7" id="KW-0694">RNA-binding</keyword>
<evidence type="ECO:0000256" key="1">
    <source>
        <dbReference type="ARBA" id="ARBA00006540"/>
    </source>
</evidence>
<comment type="subunit">
    <text evidence="7 9">Part of the 50S ribosomal subunit. Forms a cluster with proteins L14 and L19.</text>
</comment>
<keyword evidence="4 7" id="KW-0689">Ribosomal protein</keyword>
<dbReference type="GO" id="GO:0003735">
    <property type="term" value="F:structural constituent of ribosome"/>
    <property type="evidence" value="ECO:0007669"/>
    <property type="project" value="UniProtKB-UniRule"/>
</dbReference>
<sequence length="279" mass="29792">MKGILGRKIGMTQIFTEDGQSVPVTVIEVKPNVVSKVLTAEVNGYVATQLAVEDLRASRINKPLAGQFKQANTTPKRYIKEIRGMQGYELGQEVKADLFTSGQLVDVTGTSKGKGFAGTIKRWNQHIGPKSHGGGGGSQPVRQTGSLGDIAGNKVFKGMTMPGHLGAVQTTVQNLEVVKVDTVNNILLVKGSIPGPKKSLVIIKEAVKGLPNHKPVVLVDVDEVIKMNELVERAKKFGIEVKVGMHSSELEPLILEAEAAKLAEEATAKEAEAAKEGEN</sequence>
<evidence type="ECO:0000256" key="8">
    <source>
        <dbReference type="RuleBase" id="RU003905"/>
    </source>
</evidence>
<accession>A0A6M4J8F1</accession>
<dbReference type="InterPro" id="IPR019926">
    <property type="entry name" value="Ribosomal_uL3_CS"/>
</dbReference>
<evidence type="ECO:0000256" key="3">
    <source>
        <dbReference type="ARBA" id="ARBA00022884"/>
    </source>
</evidence>
<keyword evidence="2 7" id="KW-0699">rRNA-binding</keyword>
<dbReference type="PANTHER" id="PTHR11229">
    <property type="entry name" value="50S RIBOSOMAL PROTEIN L3"/>
    <property type="match status" value="1"/>
</dbReference>
<reference evidence="10 11" key="1">
    <citation type="submission" date="2020-05" db="EMBL/GenBank/DDBJ databases">
        <title>Novel Mycoplasma species detected in Mirounga angustirostris (northern elephant seal) from the USA.</title>
        <authorList>
            <person name="Volokhov D.V."/>
        </authorList>
    </citation>
    <scope>NUCLEOTIDE SEQUENCE [LARGE SCALE GENOMIC DNA]</scope>
    <source>
        <strain evidence="10 11">Mirounga ES2806-GEN</strain>
    </source>
</reference>
<comment type="similarity">
    <text evidence="1 7 8">Belongs to the universal ribosomal protein uL3 family.</text>
</comment>
<dbReference type="GO" id="GO:0022625">
    <property type="term" value="C:cytosolic large ribosomal subunit"/>
    <property type="evidence" value="ECO:0007669"/>
    <property type="project" value="TreeGrafter"/>
</dbReference>
<evidence type="ECO:0000313" key="10">
    <source>
        <dbReference type="EMBL" id="QJR43283.1"/>
    </source>
</evidence>
<dbReference type="PROSITE" id="PS00474">
    <property type="entry name" value="RIBOSOMAL_L3"/>
    <property type="match status" value="1"/>
</dbReference>
<dbReference type="Proteomes" id="UP000500686">
    <property type="component" value="Chromosome"/>
</dbReference>
<dbReference type="EMBL" id="CP053096">
    <property type="protein sequence ID" value="QJR43283.1"/>
    <property type="molecule type" value="Genomic_DNA"/>
</dbReference>
<evidence type="ECO:0000313" key="11">
    <source>
        <dbReference type="Proteomes" id="UP000500686"/>
    </source>
</evidence>
<evidence type="ECO:0000256" key="5">
    <source>
        <dbReference type="ARBA" id="ARBA00023274"/>
    </source>
</evidence>
<dbReference type="Pfam" id="PF00297">
    <property type="entry name" value="Ribosomal_L3"/>
    <property type="match status" value="1"/>
</dbReference>
<dbReference type="GO" id="GO:0006412">
    <property type="term" value="P:translation"/>
    <property type="evidence" value="ECO:0007669"/>
    <property type="project" value="UniProtKB-UniRule"/>
</dbReference>